<dbReference type="Proteomes" id="UP001319045">
    <property type="component" value="Chromosome"/>
</dbReference>
<evidence type="ECO:0000313" key="1">
    <source>
        <dbReference type="EMBL" id="BCS86110.1"/>
    </source>
</evidence>
<name>A0ABN6EJL2_9BACT</name>
<sequence>MKLTIILSIKESHDRVAQLLDQAGVKRFSTIDITGFKNNKSSQLLNWFGENSGNAKTNSILFFCFTTEEESSLVIEKVNQCNLDSGFSFPAHAFVIDVEKNSILL</sequence>
<reference evidence="1 2" key="1">
    <citation type="journal article" date="2022" name="Int. J. Syst. Evol. Microbiol.">
        <title>Prevotella herbatica sp. nov., a plant polysaccharide-decomposing anaerobic bacterium isolated from a methanogenic reactor.</title>
        <authorList>
            <person name="Uek A."/>
            <person name="Tonouchi A."/>
            <person name="Kaku N."/>
            <person name="Ueki K."/>
        </authorList>
    </citation>
    <scope>NUCLEOTIDE SEQUENCE [LARGE SCALE GENOMIC DNA]</scope>
    <source>
        <strain evidence="1 2">WR041</strain>
    </source>
</reference>
<accession>A0ABN6EJL2</accession>
<dbReference type="InterPro" id="IPR011322">
    <property type="entry name" value="N-reg_PII-like_a/b"/>
</dbReference>
<keyword evidence="2" id="KW-1185">Reference proteome</keyword>
<organism evidence="1 2">
    <name type="scientific">Prevotella herbatica</name>
    <dbReference type="NCBI Taxonomy" id="2801997"/>
    <lineage>
        <taxon>Bacteria</taxon>
        <taxon>Pseudomonadati</taxon>
        <taxon>Bacteroidota</taxon>
        <taxon>Bacteroidia</taxon>
        <taxon>Bacteroidales</taxon>
        <taxon>Prevotellaceae</taxon>
        <taxon>Prevotella</taxon>
    </lineage>
</organism>
<proteinExistence type="predicted"/>
<dbReference type="SUPFAM" id="SSF54913">
    <property type="entry name" value="GlnB-like"/>
    <property type="match status" value="1"/>
</dbReference>
<protein>
    <recommendedName>
        <fullName evidence="3">Nitrogen regulatory protein P-II</fullName>
    </recommendedName>
</protein>
<dbReference type="RefSeq" id="WP_207153700.1">
    <property type="nucleotide sequence ID" value="NZ_AP024484.1"/>
</dbReference>
<evidence type="ECO:0000313" key="2">
    <source>
        <dbReference type="Proteomes" id="UP001319045"/>
    </source>
</evidence>
<dbReference type="InterPro" id="IPR015867">
    <property type="entry name" value="N-reg_PII/ATP_PRibTrfase_C"/>
</dbReference>
<gene>
    <name evidence="1" type="ORF">prwr041_20030</name>
</gene>
<dbReference type="EMBL" id="AP024484">
    <property type="protein sequence ID" value="BCS86110.1"/>
    <property type="molecule type" value="Genomic_DNA"/>
</dbReference>
<dbReference type="Gene3D" id="3.30.70.120">
    <property type="match status" value="1"/>
</dbReference>
<evidence type="ECO:0008006" key="3">
    <source>
        <dbReference type="Google" id="ProtNLM"/>
    </source>
</evidence>